<organism evidence="2 3">
    <name type="scientific">Corallococcus exercitus</name>
    <dbReference type="NCBI Taxonomy" id="2316736"/>
    <lineage>
        <taxon>Bacteria</taxon>
        <taxon>Pseudomonadati</taxon>
        <taxon>Myxococcota</taxon>
        <taxon>Myxococcia</taxon>
        <taxon>Myxococcales</taxon>
        <taxon>Cystobacterineae</taxon>
        <taxon>Myxococcaceae</taxon>
        <taxon>Corallococcus</taxon>
    </lineage>
</organism>
<dbReference type="Proteomes" id="UP000528460">
    <property type="component" value="Unassembled WGS sequence"/>
</dbReference>
<accession>A0A7Y4ND03</accession>
<dbReference type="InterPro" id="IPR019302">
    <property type="entry name" value="CAP12/PCTIR_TIR_dom"/>
</dbReference>
<reference evidence="2 3" key="1">
    <citation type="submission" date="2020-05" db="EMBL/GenBank/DDBJ databases">
        <authorList>
            <person name="Whitworth D."/>
        </authorList>
    </citation>
    <scope>NUCLEOTIDE SEQUENCE [LARGE SCALE GENOMIC DNA]</scope>
    <source>
        <strain evidence="2 3">CA046A</strain>
    </source>
</reference>
<evidence type="ECO:0000313" key="3">
    <source>
        <dbReference type="Proteomes" id="UP000528460"/>
    </source>
</evidence>
<dbReference type="Pfam" id="PF10137">
    <property type="entry name" value="CAP12-PCTIR_TIR"/>
    <property type="match status" value="1"/>
</dbReference>
<gene>
    <name evidence="2" type="ORF">HNS30_12805</name>
</gene>
<evidence type="ECO:0000313" key="2">
    <source>
        <dbReference type="EMBL" id="NOK09908.1"/>
    </source>
</evidence>
<dbReference type="GO" id="GO:0050135">
    <property type="term" value="F:NADP+ nucleosidase activity"/>
    <property type="evidence" value="ECO:0007669"/>
    <property type="project" value="InterPro"/>
</dbReference>
<sequence>MTAGILRRLTRLIESAYDISRQEEVSEADEEAWWLRVEAALCEAFGRESIQHETASRKRRRAALRLVNLNPQSPNKSDEVSEHYRRLVSEQASYLKIVVSEIEDRDMDVEVPVGKSSGVVGKKVFVGHGRSSEWLVLEKFIKDRLRLEVVEFSSVPTAGMHTAERLKQMLDQSNIAFLVMTAEDERADSVRVARANVIHEVGLFQGRLGFERAIVLLEDGCEEFSNISGLGQIRFPRGNIAAVFEQVRATLEREGLLVALR</sequence>
<evidence type="ECO:0000259" key="1">
    <source>
        <dbReference type="Pfam" id="PF10137"/>
    </source>
</evidence>
<proteinExistence type="predicted"/>
<dbReference type="AlphaFoldDB" id="A0A7Y4ND03"/>
<comment type="caution">
    <text evidence="2">The sequence shown here is derived from an EMBL/GenBank/DDBJ whole genome shotgun (WGS) entry which is preliminary data.</text>
</comment>
<feature type="domain" description="CD-NTase-associated protein 12/Pycsar effector protein TIR" evidence="1">
    <location>
        <begin position="123"/>
        <end position="235"/>
    </location>
</feature>
<protein>
    <submittedName>
        <fullName evidence="2">Nucleotide-binding protein</fullName>
    </submittedName>
</protein>
<name>A0A7Y4ND03_9BACT</name>
<dbReference type="EMBL" id="JABFJW010000080">
    <property type="protein sequence ID" value="NOK09908.1"/>
    <property type="molecule type" value="Genomic_DNA"/>
</dbReference>